<reference evidence="1" key="1">
    <citation type="submission" date="2015-04" db="UniProtKB">
        <authorList>
            <consortium name="EnsemblPlants"/>
        </authorList>
    </citation>
    <scope>IDENTIFICATION</scope>
</reference>
<dbReference type="Gramene" id="OMERI06G15940.1">
    <property type="protein sequence ID" value="OMERI06G15940.1"/>
    <property type="gene ID" value="OMERI06G15940"/>
</dbReference>
<dbReference type="Proteomes" id="UP000008021">
    <property type="component" value="Chromosome 6"/>
</dbReference>
<dbReference type="HOGENOM" id="CLU_2691949_0_0_1"/>
<reference evidence="1" key="2">
    <citation type="submission" date="2018-05" db="EMBL/GenBank/DDBJ databases">
        <title>OmerRS3 (Oryza meridionalis Reference Sequence Version 3).</title>
        <authorList>
            <person name="Zhang J."/>
            <person name="Kudrna D."/>
            <person name="Lee S."/>
            <person name="Talag J."/>
            <person name="Welchert J."/>
            <person name="Wing R.A."/>
        </authorList>
    </citation>
    <scope>NUCLEOTIDE SEQUENCE [LARGE SCALE GENOMIC DNA]</scope>
    <source>
        <strain evidence="1">cv. OR44</strain>
    </source>
</reference>
<keyword evidence="2" id="KW-1185">Reference proteome</keyword>
<evidence type="ECO:0000313" key="2">
    <source>
        <dbReference type="Proteomes" id="UP000008021"/>
    </source>
</evidence>
<dbReference type="AlphaFoldDB" id="A0A0E0E1T9"/>
<evidence type="ECO:0000313" key="1">
    <source>
        <dbReference type="EnsemblPlants" id="OMERI06G15940.1"/>
    </source>
</evidence>
<dbReference type="EnsemblPlants" id="OMERI06G15940.1">
    <property type="protein sequence ID" value="OMERI06G15940.1"/>
    <property type="gene ID" value="OMERI06G15940"/>
</dbReference>
<name>A0A0E0E1T9_9ORYZ</name>
<sequence>MHWIIGNGEATSGGALDTEDANERDIRILGRQGCYKVDKDLMICQRSGVTRYLQEISTHDIVQRRYLMEILAPV</sequence>
<accession>A0A0E0E1T9</accession>
<organism evidence="1">
    <name type="scientific">Oryza meridionalis</name>
    <dbReference type="NCBI Taxonomy" id="40149"/>
    <lineage>
        <taxon>Eukaryota</taxon>
        <taxon>Viridiplantae</taxon>
        <taxon>Streptophyta</taxon>
        <taxon>Embryophyta</taxon>
        <taxon>Tracheophyta</taxon>
        <taxon>Spermatophyta</taxon>
        <taxon>Magnoliopsida</taxon>
        <taxon>Liliopsida</taxon>
        <taxon>Poales</taxon>
        <taxon>Poaceae</taxon>
        <taxon>BOP clade</taxon>
        <taxon>Oryzoideae</taxon>
        <taxon>Oryzeae</taxon>
        <taxon>Oryzinae</taxon>
        <taxon>Oryza</taxon>
    </lineage>
</organism>
<protein>
    <submittedName>
        <fullName evidence="1">Uncharacterized protein</fullName>
    </submittedName>
</protein>
<proteinExistence type="predicted"/>